<accession>A0AAD7AHC4</accession>
<feature type="compositionally biased region" description="Acidic residues" evidence="1">
    <location>
        <begin position="408"/>
        <end position="419"/>
    </location>
</feature>
<feature type="region of interest" description="Disordered" evidence="1">
    <location>
        <begin position="389"/>
        <end position="419"/>
    </location>
</feature>
<feature type="compositionally biased region" description="Polar residues" evidence="1">
    <location>
        <begin position="53"/>
        <end position="66"/>
    </location>
</feature>
<dbReference type="EMBL" id="JARIHO010000007">
    <property type="protein sequence ID" value="KAJ7358513.1"/>
    <property type="molecule type" value="Genomic_DNA"/>
</dbReference>
<keyword evidence="3" id="KW-1185">Reference proteome</keyword>
<comment type="caution">
    <text evidence="2">The sequence shown here is derived from an EMBL/GenBank/DDBJ whole genome shotgun (WGS) entry which is preliminary data.</text>
</comment>
<dbReference type="Proteomes" id="UP001218218">
    <property type="component" value="Unassembled WGS sequence"/>
</dbReference>
<evidence type="ECO:0000313" key="3">
    <source>
        <dbReference type="Proteomes" id="UP001218218"/>
    </source>
</evidence>
<feature type="compositionally biased region" description="Polar residues" evidence="1">
    <location>
        <begin position="123"/>
        <end position="139"/>
    </location>
</feature>
<organism evidence="2 3">
    <name type="scientific">Mycena albidolilacea</name>
    <dbReference type="NCBI Taxonomy" id="1033008"/>
    <lineage>
        <taxon>Eukaryota</taxon>
        <taxon>Fungi</taxon>
        <taxon>Dikarya</taxon>
        <taxon>Basidiomycota</taxon>
        <taxon>Agaricomycotina</taxon>
        <taxon>Agaricomycetes</taxon>
        <taxon>Agaricomycetidae</taxon>
        <taxon>Agaricales</taxon>
        <taxon>Marasmiineae</taxon>
        <taxon>Mycenaceae</taxon>
        <taxon>Mycena</taxon>
    </lineage>
</organism>
<reference evidence="2" key="1">
    <citation type="submission" date="2023-03" db="EMBL/GenBank/DDBJ databases">
        <title>Massive genome expansion in bonnet fungi (Mycena s.s.) driven by repeated elements and novel gene families across ecological guilds.</title>
        <authorList>
            <consortium name="Lawrence Berkeley National Laboratory"/>
            <person name="Harder C.B."/>
            <person name="Miyauchi S."/>
            <person name="Viragh M."/>
            <person name="Kuo A."/>
            <person name="Thoen E."/>
            <person name="Andreopoulos B."/>
            <person name="Lu D."/>
            <person name="Skrede I."/>
            <person name="Drula E."/>
            <person name="Henrissat B."/>
            <person name="Morin E."/>
            <person name="Kohler A."/>
            <person name="Barry K."/>
            <person name="LaButti K."/>
            <person name="Morin E."/>
            <person name="Salamov A."/>
            <person name="Lipzen A."/>
            <person name="Mereny Z."/>
            <person name="Hegedus B."/>
            <person name="Baldrian P."/>
            <person name="Stursova M."/>
            <person name="Weitz H."/>
            <person name="Taylor A."/>
            <person name="Grigoriev I.V."/>
            <person name="Nagy L.G."/>
            <person name="Martin F."/>
            <person name="Kauserud H."/>
        </authorList>
    </citation>
    <scope>NUCLEOTIDE SEQUENCE</scope>
    <source>
        <strain evidence="2">CBHHK002</strain>
    </source>
</reference>
<dbReference type="AlphaFoldDB" id="A0AAD7AHC4"/>
<feature type="region of interest" description="Disordered" evidence="1">
    <location>
        <begin position="53"/>
        <end position="139"/>
    </location>
</feature>
<evidence type="ECO:0000313" key="2">
    <source>
        <dbReference type="EMBL" id="KAJ7358513.1"/>
    </source>
</evidence>
<evidence type="ECO:0000256" key="1">
    <source>
        <dbReference type="SAM" id="MobiDB-lite"/>
    </source>
</evidence>
<proteinExistence type="predicted"/>
<protein>
    <submittedName>
        <fullName evidence="2">Uncharacterized protein</fullName>
    </submittedName>
</protein>
<sequence length="419" mass="46590">MSSASQRDPVAHSNTKACSISSKMTFTFNINLNGTSPAETVGFVVNNTSDTAETCSSRLYPNTPTRAPSGRSRKLLSRAQPIITARKPFRTPRKSGTNDRVVLETPDGMLASDMPPRKKQRLTESQEANTSDSPQSDFNASEIEGSVSEYHANEPVAVFSPSCQAHAEDREVLLFAHVVQLLELFKKNEKMELWVISQDLDRKIVTYVKAFVSPPTTVSYRGLNVGEHILKAMCECKVKSLPNDDDTAANNLVLARIREKCTHYQNVYKSRFKESTAKDSPLCNIAALSYRLAENSGIKATVQLYQRVALVYPDLEDDEFWPKAVDHTINQFRKRSSNQEELDLCFNAIYEDDKKLYGDPASTEFKAADINQGPAWQVTLGKHAQNIQFAPQAPSGPPTKKHKVALGPEEDSGSDNDRQ</sequence>
<name>A0AAD7AHC4_9AGAR</name>
<gene>
    <name evidence="2" type="ORF">DFH08DRAFT_1043608</name>
</gene>